<sequence>MLHDRITVLDDVTQAMFWATKRADPTRPMVDAFEYSHRVRNTDVYDSHAYEQDPEAFRA</sequence>
<name>A0ABP8WKS2_9MICC</name>
<comment type="caution">
    <text evidence="1">The sequence shown here is derived from an EMBL/GenBank/DDBJ whole genome shotgun (WGS) entry which is preliminary data.</text>
</comment>
<protein>
    <submittedName>
        <fullName evidence="1">Uncharacterized protein</fullName>
    </submittedName>
</protein>
<dbReference type="EMBL" id="BAABLN010000005">
    <property type="protein sequence ID" value="GAA4691466.1"/>
    <property type="molecule type" value="Genomic_DNA"/>
</dbReference>
<keyword evidence="2" id="KW-1185">Reference proteome</keyword>
<evidence type="ECO:0000313" key="1">
    <source>
        <dbReference type="EMBL" id="GAA4691466.1"/>
    </source>
</evidence>
<accession>A0ABP8WKS2</accession>
<reference evidence="2" key="1">
    <citation type="journal article" date="2019" name="Int. J. Syst. Evol. Microbiol.">
        <title>The Global Catalogue of Microorganisms (GCM) 10K type strain sequencing project: providing services to taxonomists for standard genome sequencing and annotation.</title>
        <authorList>
            <consortium name="The Broad Institute Genomics Platform"/>
            <consortium name="The Broad Institute Genome Sequencing Center for Infectious Disease"/>
            <person name="Wu L."/>
            <person name="Ma J."/>
        </authorList>
    </citation>
    <scope>NUCLEOTIDE SEQUENCE [LARGE SCALE GENOMIC DNA]</scope>
    <source>
        <strain evidence="2">JCM 18958</strain>
    </source>
</reference>
<proteinExistence type="predicted"/>
<organism evidence="1 2">
    <name type="scientific">Kocuria gwangalliensis</name>
    <dbReference type="NCBI Taxonomy" id="501592"/>
    <lineage>
        <taxon>Bacteria</taxon>
        <taxon>Bacillati</taxon>
        <taxon>Actinomycetota</taxon>
        <taxon>Actinomycetes</taxon>
        <taxon>Micrococcales</taxon>
        <taxon>Micrococcaceae</taxon>
        <taxon>Kocuria</taxon>
    </lineage>
</organism>
<evidence type="ECO:0000313" key="2">
    <source>
        <dbReference type="Proteomes" id="UP001501446"/>
    </source>
</evidence>
<dbReference type="Proteomes" id="UP001501446">
    <property type="component" value="Unassembled WGS sequence"/>
</dbReference>
<gene>
    <name evidence="1" type="ORF">GCM10025781_05610</name>
</gene>